<gene>
    <name evidence="3" type="ORF">Q7A36_06735</name>
</gene>
<evidence type="ECO:0000256" key="1">
    <source>
        <dbReference type="SAM" id="MobiDB-lite"/>
    </source>
</evidence>
<evidence type="ECO:0000313" key="4">
    <source>
        <dbReference type="Proteomes" id="UP001243009"/>
    </source>
</evidence>
<name>A0ABT9DVU9_9PROT</name>
<keyword evidence="2" id="KW-0472">Membrane</keyword>
<keyword evidence="4" id="KW-1185">Reference proteome</keyword>
<accession>A0ABT9DVU9</accession>
<evidence type="ECO:0000313" key="3">
    <source>
        <dbReference type="EMBL" id="MDO9708029.1"/>
    </source>
</evidence>
<dbReference type="EMBL" id="JAUTWS010000005">
    <property type="protein sequence ID" value="MDO9708029.1"/>
    <property type="molecule type" value="Genomic_DNA"/>
</dbReference>
<feature type="region of interest" description="Disordered" evidence="1">
    <location>
        <begin position="1"/>
        <end position="26"/>
    </location>
</feature>
<sequence>MSETSKDTTGAAPPAPRNSPLDPPAPRRLDPAAVTIGIGGVVLLLAVWWLLNTPRATNDAAVDPARVSQLEQRLASLEGVRGEVGTLTGRLNALSGVEPRMQALENRPAPAIPDIRPVESQLNSLNERSAANDRRIAALEGRPALDPTAFVPRGSLESLTGRLDQLDAAVTKRLQEATAADQQREQAAAQTMERRLQELAQAMDRRLQEFARADEQQEQAAAQVVERTLQEFARAVEQRDQAMTRRLQELTQADEQREQAAAQAVDRKLAEAARTDEQREQAARQAVDRALQDAVRADEQREQQAAQRLAALEAQVNQKLAALDQAQQALRAGIARNARLTALDRVRAALAAGQPLGEGLGGIDQPPAALTRFAQSAPPTLAALQQGFEDAARAARDAAVPAAQGGKADPVDSALARVGSLLTVRRGDQVLWGDSIEPDLERARRALETGDLEMSLQHVGKLPPSAQTAMAPWVDQVKAVIAARAALRQMAAG</sequence>
<keyword evidence="2" id="KW-0812">Transmembrane</keyword>
<proteinExistence type="predicted"/>
<evidence type="ECO:0000256" key="2">
    <source>
        <dbReference type="SAM" id="Phobius"/>
    </source>
</evidence>
<comment type="caution">
    <text evidence="3">The sequence shown here is derived from an EMBL/GenBank/DDBJ whole genome shotgun (WGS) entry which is preliminary data.</text>
</comment>
<feature type="compositionally biased region" description="Pro residues" evidence="1">
    <location>
        <begin position="13"/>
        <end position="24"/>
    </location>
</feature>
<protein>
    <submittedName>
        <fullName evidence="3">Uncharacterized protein</fullName>
    </submittedName>
</protein>
<dbReference type="RefSeq" id="WP_305102900.1">
    <property type="nucleotide sequence ID" value="NZ_JAUTWS010000005.1"/>
</dbReference>
<feature type="compositionally biased region" description="Basic and acidic residues" evidence="1">
    <location>
        <begin position="265"/>
        <end position="286"/>
    </location>
</feature>
<feature type="region of interest" description="Disordered" evidence="1">
    <location>
        <begin position="252"/>
        <end position="286"/>
    </location>
</feature>
<dbReference type="Proteomes" id="UP001243009">
    <property type="component" value="Unassembled WGS sequence"/>
</dbReference>
<keyword evidence="2" id="KW-1133">Transmembrane helix</keyword>
<organism evidence="3 4">
    <name type="scientific">Paracraurococcus lichenis</name>
    <dbReference type="NCBI Taxonomy" id="3064888"/>
    <lineage>
        <taxon>Bacteria</taxon>
        <taxon>Pseudomonadati</taxon>
        <taxon>Pseudomonadota</taxon>
        <taxon>Alphaproteobacteria</taxon>
        <taxon>Acetobacterales</taxon>
        <taxon>Roseomonadaceae</taxon>
        <taxon>Paracraurococcus</taxon>
    </lineage>
</organism>
<reference evidence="3 4" key="1">
    <citation type="submission" date="2023-08" db="EMBL/GenBank/DDBJ databases">
        <title>The draft genome sequence of Paracraurococcus sp. LOR1-02.</title>
        <authorList>
            <person name="Kingkaew E."/>
            <person name="Tanasupawat S."/>
        </authorList>
    </citation>
    <scope>NUCLEOTIDE SEQUENCE [LARGE SCALE GENOMIC DNA]</scope>
    <source>
        <strain evidence="3 4">LOR1-02</strain>
    </source>
</reference>
<feature type="transmembrane region" description="Helical" evidence="2">
    <location>
        <begin position="32"/>
        <end position="51"/>
    </location>
</feature>